<dbReference type="Pfam" id="PF01483">
    <property type="entry name" value="P_proprotein"/>
    <property type="match status" value="1"/>
</dbReference>
<dbReference type="Gene3D" id="2.60.40.10">
    <property type="entry name" value="Immunoglobulins"/>
    <property type="match status" value="1"/>
</dbReference>
<evidence type="ECO:0000313" key="6">
    <source>
        <dbReference type="Proteomes" id="UP000625780"/>
    </source>
</evidence>
<gene>
    <name evidence="5" type="ORF">GCM10011361_13060</name>
</gene>
<sequence>MLFACFYTAAQSGYWQPAEVQTQLLPPDIERLENQKVQFYSLEDESLSRELTRITSKITDRTLIYFPTPEGVPVAYTVRETPVFAPELTARYPQIRSYTGTAVNDRTKRVRFSVSQNGLEAMFVNPGTENKWFLQKVSRKSKDYVLYNREGDTGEAESFICATEDKRMQAGRESTAKLVDDQRLRTYRIAVSATGEYTQYHGGTVPDALAAINATLTRVNEVFHRDLGITLELVANNDLVIYTDPETDPYQANLNSEVQTTLNNLIGDLNYDVGHLFHEDTNGGNAGFIGSVCRTNQKGSAFSAALNPQGDLFDLDYVSHELGHQFGANHTWSFDSEGTGVQVEPASGSTIMGYAGIVQGENVQSNGDDYFHYISIFQISEYVLSTTCAVETAIANSPPVITPSVDYVIPKGTAFLLSGTATDPDPTDVLTFAWEQVDNGVVTTSTFGPQNASGANFRSLPPTTDTVRYFPRLSRVVQGQLTQTNPPVNSAWETVSNIEREMNFALTVRDNSPEGGQVASDVVNVRVSNAAGPFVVTSQAAAETYSAGSIQTVTWDVANTDSPPINAQFVQIFLSIDGGVTFPFELSEKAANDGSHEVLLPGNATTTARIMVKGRNNIFFGVNSGNFTIEESPIVLQFDDLDFDVCQPTDEIIPFVYQTYGGFNEEVTFSALGLPGALTASFAPGTATANGTPVDMTISNATSVAEGSYPIQVRATAPSFTQEVTIVLNVFDTDFPEVTLISPTNASADIPLRPILSWDTPAINNAYDVEIATDAAFTSVVQSARVISKSYIPETLLPETTYYWRVKPVTNCGEGVFGSAFSFTTLPVNCKFKSAQGLPISISSTGTPTVQASIMVVDDLPVADINVSLDIEHTYLSDLIISLISPAGTEVILTSNSCSQLENINAVFDDSASPFVCGGDPAISGTVKPLGSLASFNGESSFGEWILLVRDTAPADGGFIQDFTLELCVEGVFRPDADGDNVFDDGDDLCLGTPPNTEVNADGCPVYRFEQDNFNVMLTSESCISSNDGGIDITANASLNYTISVIGNGVNESAGFTGTYGLTGLSAGTYSACIGATNGSITYEEYCFDFVISEPDPLSVLISLDQDASLATLSLSGSELYNVELNGILTQTTQSEYTLTLRQGLNTIKVTGALPCQGVFEESVFVGDNPVVYPNPFQGELEVFVPPANTPVEVRLYNLLGQEVYTDIFSSTQEVVRMELSNLPAGVYLLRVSGEQINYTTKVIKR</sequence>
<dbReference type="Pfam" id="PF13583">
    <property type="entry name" value="Reprolysin_4"/>
    <property type="match status" value="1"/>
</dbReference>
<dbReference type="InterPro" id="IPR024079">
    <property type="entry name" value="MetalloPept_cat_dom_sf"/>
</dbReference>
<dbReference type="SUPFAM" id="SSF55486">
    <property type="entry name" value="Metalloproteases ('zincins'), catalytic domain"/>
    <property type="match status" value="1"/>
</dbReference>
<evidence type="ECO:0000256" key="1">
    <source>
        <dbReference type="ARBA" id="ARBA00022670"/>
    </source>
</evidence>
<dbReference type="Gene3D" id="2.60.120.260">
    <property type="entry name" value="Galactose-binding domain-like"/>
    <property type="match status" value="1"/>
</dbReference>
<evidence type="ECO:0000313" key="5">
    <source>
        <dbReference type="EMBL" id="GGD47666.1"/>
    </source>
</evidence>
<proteinExistence type="predicted"/>
<keyword evidence="3" id="KW-0378">Hydrolase</keyword>
<dbReference type="PROSITE" id="PS51829">
    <property type="entry name" value="P_HOMO_B"/>
    <property type="match status" value="1"/>
</dbReference>
<evidence type="ECO:0000259" key="4">
    <source>
        <dbReference type="PROSITE" id="PS51829"/>
    </source>
</evidence>
<dbReference type="InterPro" id="IPR013783">
    <property type="entry name" value="Ig-like_fold"/>
</dbReference>
<dbReference type="NCBIfam" id="TIGR04183">
    <property type="entry name" value="Por_Secre_tail"/>
    <property type="match status" value="1"/>
</dbReference>
<evidence type="ECO:0000256" key="3">
    <source>
        <dbReference type="ARBA" id="ARBA00022801"/>
    </source>
</evidence>
<organism evidence="5 6">
    <name type="scientific">Muriicola marianensis</name>
    <dbReference type="NCBI Taxonomy" id="1324801"/>
    <lineage>
        <taxon>Bacteria</taxon>
        <taxon>Pseudomonadati</taxon>
        <taxon>Bacteroidota</taxon>
        <taxon>Flavobacteriia</taxon>
        <taxon>Flavobacteriales</taxon>
        <taxon>Flavobacteriaceae</taxon>
        <taxon>Muriicola</taxon>
    </lineage>
</organism>
<dbReference type="Gene3D" id="3.40.390.10">
    <property type="entry name" value="Collagenase (Catalytic Domain)"/>
    <property type="match status" value="1"/>
</dbReference>
<dbReference type="SUPFAM" id="SSF49785">
    <property type="entry name" value="Galactose-binding domain-like"/>
    <property type="match status" value="1"/>
</dbReference>
<dbReference type="EMBL" id="BMFH01000001">
    <property type="protein sequence ID" value="GGD47666.1"/>
    <property type="molecule type" value="Genomic_DNA"/>
</dbReference>
<dbReference type="Pfam" id="PF18962">
    <property type="entry name" value="Por_Secre_tail"/>
    <property type="match status" value="1"/>
</dbReference>
<dbReference type="InterPro" id="IPR002884">
    <property type="entry name" value="P_dom"/>
</dbReference>
<evidence type="ECO:0000256" key="2">
    <source>
        <dbReference type="ARBA" id="ARBA00022729"/>
    </source>
</evidence>
<keyword evidence="6" id="KW-1185">Reference proteome</keyword>
<dbReference type="Proteomes" id="UP000625780">
    <property type="component" value="Unassembled WGS sequence"/>
</dbReference>
<dbReference type="InterPro" id="IPR008979">
    <property type="entry name" value="Galactose-bd-like_sf"/>
</dbReference>
<accession>A0ABQ1QVW1</accession>
<keyword evidence="2" id="KW-0732">Signal</keyword>
<dbReference type="InterPro" id="IPR036116">
    <property type="entry name" value="FN3_sf"/>
</dbReference>
<comment type="caution">
    <text evidence="5">The sequence shown here is derived from an EMBL/GenBank/DDBJ whole genome shotgun (WGS) entry which is preliminary data.</text>
</comment>
<reference evidence="6" key="1">
    <citation type="journal article" date="2019" name="Int. J. Syst. Evol. Microbiol.">
        <title>The Global Catalogue of Microorganisms (GCM) 10K type strain sequencing project: providing services to taxonomists for standard genome sequencing and annotation.</title>
        <authorList>
            <consortium name="The Broad Institute Genomics Platform"/>
            <consortium name="The Broad Institute Genome Sequencing Center for Infectious Disease"/>
            <person name="Wu L."/>
            <person name="Ma J."/>
        </authorList>
    </citation>
    <scope>NUCLEOTIDE SEQUENCE [LARGE SCALE GENOMIC DNA]</scope>
    <source>
        <strain evidence="6">CGMCC 1.12606</strain>
    </source>
</reference>
<dbReference type="SUPFAM" id="SSF49265">
    <property type="entry name" value="Fibronectin type III"/>
    <property type="match status" value="1"/>
</dbReference>
<keyword evidence="1" id="KW-0645">Protease</keyword>
<name>A0ABQ1QVW1_9FLAO</name>
<protein>
    <recommendedName>
        <fullName evidence="4">P/Homo B domain-containing protein</fullName>
    </recommendedName>
</protein>
<feature type="domain" description="P/Homo B" evidence="4">
    <location>
        <begin position="825"/>
        <end position="975"/>
    </location>
</feature>
<dbReference type="InterPro" id="IPR026444">
    <property type="entry name" value="Secre_tail"/>
</dbReference>